<evidence type="ECO:0000256" key="2">
    <source>
        <dbReference type="ARBA" id="ARBA00013091"/>
    </source>
</evidence>
<dbReference type="EC" id="3.1.1.73" evidence="2"/>
<dbReference type="PANTHER" id="PTHR38050:SF2">
    <property type="entry name" value="FERULOYL ESTERASE C-RELATED"/>
    <property type="match status" value="1"/>
</dbReference>
<dbReference type="GO" id="GO:0030600">
    <property type="term" value="F:feruloyl esterase activity"/>
    <property type="evidence" value="ECO:0007669"/>
    <property type="project" value="UniProtKB-EC"/>
</dbReference>
<keyword evidence="8" id="KW-0624">Polysaccharide degradation</keyword>
<dbReference type="AlphaFoldDB" id="A0A6A6UE68"/>
<evidence type="ECO:0000313" key="11">
    <source>
        <dbReference type="EMBL" id="KAF2670585.1"/>
    </source>
</evidence>
<evidence type="ECO:0000256" key="6">
    <source>
        <dbReference type="ARBA" id="ARBA00022801"/>
    </source>
</evidence>
<dbReference type="InterPro" id="IPR043595">
    <property type="entry name" value="FaeB/C/D"/>
</dbReference>
<evidence type="ECO:0000256" key="7">
    <source>
        <dbReference type="ARBA" id="ARBA00023277"/>
    </source>
</evidence>
<gene>
    <name evidence="11" type="ORF">BT63DRAFT_454771</name>
</gene>
<protein>
    <recommendedName>
        <fullName evidence="2">feruloyl esterase</fullName>
        <ecNumber evidence="2">3.1.1.73</ecNumber>
    </recommendedName>
</protein>
<accession>A0A6A6UE68</accession>
<feature type="chain" id="PRO_5025543971" description="feruloyl esterase" evidence="10">
    <location>
        <begin position="24"/>
        <end position="330"/>
    </location>
</feature>
<evidence type="ECO:0000256" key="9">
    <source>
        <dbReference type="ARBA" id="ARBA00034075"/>
    </source>
</evidence>
<keyword evidence="6" id="KW-0378">Hydrolase</keyword>
<name>A0A6A6UE68_9PEZI</name>
<comment type="subcellular location">
    <subcellularLocation>
        <location evidence="1">Secreted</location>
    </subcellularLocation>
</comment>
<dbReference type="Gene3D" id="3.40.50.1820">
    <property type="entry name" value="alpha/beta hydrolase"/>
    <property type="match status" value="1"/>
</dbReference>
<dbReference type="SUPFAM" id="SSF53474">
    <property type="entry name" value="alpha/beta-Hydrolases"/>
    <property type="match status" value="1"/>
</dbReference>
<keyword evidence="5 10" id="KW-0732">Signal</keyword>
<evidence type="ECO:0000256" key="10">
    <source>
        <dbReference type="SAM" id="SignalP"/>
    </source>
</evidence>
<dbReference type="GO" id="GO:0045493">
    <property type="term" value="P:xylan catabolic process"/>
    <property type="evidence" value="ECO:0007669"/>
    <property type="project" value="UniProtKB-KW"/>
</dbReference>
<organism evidence="11 12">
    <name type="scientific">Microthyrium microscopicum</name>
    <dbReference type="NCBI Taxonomy" id="703497"/>
    <lineage>
        <taxon>Eukaryota</taxon>
        <taxon>Fungi</taxon>
        <taxon>Dikarya</taxon>
        <taxon>Ascomycota</taxon>
        <taxon>Pezizomycotina</taxon>
        <taxon>Dothideomycetes</taxon>
        <taxon>Dothideomycetes incertae sedis</taxon>
        <taxon>Microthyriales</taxon>
        <taxon>Microthyriaceae</taxon>
        <taxon>Microthyrium</taxon>
    </lineage>
</organism>
<dbReference type="PANTHER" id="PTHR38050">
    <property type="match status" value="1"/>
</dbReference>
<evidence type="ECO:0000256" key="3">
    <source>
        <dbReference type="ARBA" id="ARBA00022525"/>
    </source>
</evidence>
<evidence type="ECO:0000256" key="8">
    <source>
        <dbReference type="ARBA" id="ARBA00023326"/>
    </source>
</evidence>
<keyword evidence="7" id="KW-0119">Carbohydrate metabolism</keyword>
<dbReference type="EMBL" id="MU004234">
    <property type="protein sequence ID" value="KAF2670585.1"/>
    <property type="molecule type" value="Genomic_DNA"/>
</dbReference>
<comment type="catalytic activity">
    <reaction evidence="9">
        <text>feruloyl-polysaccharide + H2O = ferulate + polysaccharide.</text>
        <dbReference type="EC" id="3.1.1.73"/>
    </reaction>
</comment>
<reference evidence="11" key="1">
    <citation type="journal article" date="2020" name="Stud. Mycol.">
        <title>101 Dothideomycetes genomes: a test case for predicting lifestyles and emergence of pathogens.</title>
        <authorList>
            <person name="Haridas S."/>
            <person name="Albert R."/>
            <person name="Binder M."/>
            <person name="Bloem J."/>
            <person name="Labutti K."/>
            <person name="Salamov A."/>
            <person name="Andreopoulos B."/>
            <person name="Baker S."/>
            <person name="Barry K."/>
            <person name="Bills G."/>
            <person name="Bluhm B."/>
            <person name="Cannon C."/>
            <person name="Castanera R."/>
            <person name="Culley D."/>
            <person name="Daum C."/>
            <person name="Ezra D."/>
            <person name="Gonzalez J."/>
            <person name="Henrissat B."/>
            <person name="Kuo A."/>
            <person name="Liang C."/>
            <person name="Lipzen A."/>
            <person name="Lutzoni F."/>
            <person name="Magnuson J."/>
            <person name="Mondo S."/>
            <person name="Nolan M."/>
            <person name="Ohm R."/>
            <person name="Pangilinan J."/>
            <person name="Park H.-J."/>
            <person name="Ramirez L."/>
            <person name="Alfaro M."/>
            <person name="Sun H."/>
            <person name="Tritt A."/>
            <person name="Yoshinaga Y."/>
            <person name="Zwiers L.-H."/>
            <person name="Turgeon B."/>
            <person name="Goodwin S."/>
            <person name="Spatafora J."/>
            <person name="Crous P."/>
            <person name="Grigoriev I."/>
        </authorList>
    </citation>
    <scope>NUCLEOTIDE SEQUENCE</scope>
    <source>
        <strain evidence="11">CBS 115976</strain>
    </source>
</reference>
<dbReference type="GO" id="GO:0005576">
    <property type="term" value="C:extracellular region"/>
    <property type="evidence" value="ECO:0007669"/>
    <property type="project" value="UniProtKB-SubCell"/>
</dbReference>
<keyword evidence="3" id="KW-0964">Secreted</keyword>
<proteinExistence type="predicted"/>
<evidence type="ECO:0000313" key="12">
    <source>
        <dbReference type="Proteomes" id="UP000799302"/>
    </source>
</evidence>
<keyword evidence="12" id="KW-1185">Reference proteome</keyword>
<evidence type="ECO:0000256" key="4">
    <source>
        <dbReference type="ARBA" id="ARBA00022651"/>
    </source>
</evidence>
<dbReference type="OrthoDB" id="424610at2759"/>
<evidence type="ECO:0000256" key="5">
    <source>
        <dbReference type="ARBA" id="ARBA00022729"/>
    </source>
</evidence>
<feature type="signal peptide" evidence="10">
    <location>
        <begin position="1"/>
        <end position="23"/>
    </location>
</feature>
<evidence type="ECO:0000256" key="1">
    <source>
        <dbReference type="ARBA" id="ARBA00004613"/>
    </source>
</evidence>
<sequence>MCSPLLGNLLALGLLLSAHVAGAAKCQTSNFPQEPGTAKNQTICVGKTERSYVLFLPANYKSSPTPRSLILSYHARSRTATSQLKLDLLTTPFFNNDNIIVYPQGIENMWQGAPGVKTNDILFTTTLLKHLSTTHTSTAHRIDSTKIYATGKSQGGGFVGQLACHPTTSSLIAAFAAVSGAFYTTTPADDCDADTVSISCKASRLIPFLEFHGGKDDTISYEGGERRNACLPSIPHYLRSWAERDDFTPQNVTSRLSRDVQVHTFGNGMVTGYYDRTLGHDWPSTKKNSDNGREGHGVASFNASSIIMEFFGRYTLGSDSGGSRKVREEL</sequence>
<dbReference type="Proteomes" id="UP000799302">
    <property type="component" value="Unassembled WGS sequence"/>
</dbReference>
<keyword evidence="4" id="KW-0858">Xylan degradation</keyword>
<dbReference type="InterPro" id="IPR029058">
    <property type="entry name" value="AB_hydrolase_fold"/>
</dbReference>